<evidence type="ECO:0000313" key="2">
    <source>
        <dbReference type="Proteomes" id="UP000577362"/>
    </source>
</evidence>
<gene>
    <name evidence="1" type="ORF">GGR16_002979</name>
</gene>
<dbReference type="RefSeq" id="WP_019403418.1">
    <property type="nucleotide sequence ID" value="NZ_JACIEN010000003.1"/>
</dbReference>
<dbReference type="PROSITE" id="PS51257">
    <property type="entry name" value="PROKAR_LIPOPROTEIN"/>
    <property type="match status" value="1"/>
</dbReference>
<protein>
    <recommendedName>
        <fullName evidence="3">Glycine zipper domain-containing protein</fullName>
    </recommendedName>
</protein>
<proteinExistence type="predicted"/>
<sequence>MKRHLRQGAVLGLVALGLAACNTPQDRAVGGALIGGAAGAAIGGVATGDVGGALVGGAIGAAGGAVVGAATAPRCDYYYYRGRRYRECY</sequence>
<name>A0A840BX59_9HYPH</name>
<reference evidence="1 2" key="1">
    <citation type="submission" date="2020-08" db="EMBL/GenBank/DDBJ databases">
        <title>Genomic Encyclopedia of Type Strains, Phase IV (KMG-IV): sequencing the most valuable type-strain genomes for metagenomic binning, comparative biology and taxonomic classification.</title>
        <authorList>
            <person name="Goeker M."/>
        </authorList>
    </citation>
    <scope>NUCLEOTIDE SEQUENCE [LARGE SCALE GENOMIC DNA]</scope>
    <source>
        <strain evidence="1 2">DSM 103737</strain>
    </source>
</reference>
<evidence type="ECO:0008006" key="3">
    <source>
        <dbReference type="Google" id="ProtNLM"/>
    </source>
</evidence>
<organism evidence="1 2">
    <name type="scientific">Chelatococcus caeni</name>
    <dbReference type="NCBI Taxonomy" id="1348468"/>
    <lineage>
        <taxon>Bacteria</taxon>
        <taxon>Pseudomonadati</taxon>
        <taxon>Pseudomonadota</taxon>
        <taxon>Alphaproteobacteria</taxon>
        <taxon>Hyphomicrobiales</taxon>
        <taxon>Chelatococcaceae</taxon>
        <taxon>Chelatococcus</taxon>
    </lineage>
</organism>
<evidence type="ECO:0000313" key="1">
    <source>
        <dbReference type="EMBL" id="MBB4017945.1"/>
    </source>
</evidence>
<accession>A0A840BX59</accession>
<dbReference type="Proteomes" id="UP000577362">
    <property type="component" value="Unassembled WGS sequence"/>
</dbReference>
<keyword evidence="2" id="KW-1185">Reference proteome</keyword>
<comment type="caution">
    <text evidence="1">The sequence shown here is derived from an EMBL/GenBank/DDBJ whole genome shotgun (WGS) entry which is preliminary data.</text>
</comment>
<dbReference type="AlphaFoldDB" id="A0A840BX59"/>
<dbReference type="EMBL" id="JACIEN010000003">
    <property type="protein sequence ID" value="MBB4017945.1"/>
    <property type="molecule type" value="Genomic_DNA"/>
</dbReference>